<feature type="domain" description="Pectinesterase catalytic" evidence="5">
    <location>
        <begin position="33"/>
        <end position="330"/>
    </location>
</feature>
<sequence>MPRPSLLLLFFLIACRLMAQSPVVSFPYPTSFTVAQDGSGNFKTIQEAVNAVRDLSQVQVLIYIKNGTYREKLVVPSWKTNISLIGESEDRTIITGDDYAGKPFPGGTDATGRSKFITYTTHTVLIEGNDIVLENLTIENTANRNRQGARVEQAVALHVEGDRCIVRHCRLLGHQDTLYMATSTSRQLYQDCFIEGTVDFLFGEATVVFQRCTIKSLANSWITAASTRPGQPFGFIFLDCSLTADSSVTSVYLGRPWRPYARTVFIRTQMGPHIRPEGWDNWAKTTNYKTTYYADYQSRGPGAASQQRVPWAKQLTDAEASRYTLNTIFGGERGWLPAPGLTYRRDTSFTVNSAYLNAKKKYPQISVADPALQKSVSVAANWPYCTRNGKTLFLDAFSPVVRAPKPRPAVLLIHGGGWRTGDRSMNVAMAKRLATAGYVAVTADYRLSTDSLYPAAVYDLKDAVRWLRAHADTLEIDTNRIAAMGCSAGGQLAALLGTTGDLPLLEGNGCTTGHSSAVQAIVDIDGLLAFDHPESGEGDDSRSTSAATYWFGGPKTETVALWREASALTYVNRTDSKPAPILLLNSSVDRMHAGRDDLLARYKTRNSYTEVHTFADAPHTFWLFHPWFEPTMQYTLAFLKRVLR</sequence>
<comment type="catalytic activity">
    <reaction evidence="4">
        <text>[(1-&gt;4)-alpha-D-galacturonosyl methyl ester](n) + n H2O = [(1-&gt;4)-alpha-D-galacturonosyl](n) + n methanol + n H(+)</text>
        <dbReference type="Rhea" id="RHEA:22380"/>
        <dbReference type="Rhea" id="RHEA-COMP:14570"/>
        <dbReference type="Rhea" id="RHEA-COMP:14573"/>
        <dbReference type="ChEBI" id="CHEBI:15377"/>
        <dbReference type="ChEBI" id="CHEBI:15378"/>
        <dbReference type="ChEBI" id="CHEBI:17790"/>
        <dbReference type="ChEBI" id="CHEBI:140522"/>
        <dbReference type="ChEBI" id="CHEBI:140523"/>
        <dbReference type="EC" id="3.1.1.11"/>
    </reaction>
</comment>
<evidence type="ECO:0000259" key="6">
    <source>
        <dbReference type="Pfam" id="PF20434"/>
    </source>
</evidence>
<dbReference type="EMBL" id="PVTE01000017">
    <property type="protein sequence ID" value="PRY34427.1"/>
    <property type="molecule type" value="Genomic_DNA"/>
</dbReference>
<comment type="similarity">
    <text evidence="1">Belongs to the pectinesterase family.</text>
</comment>
<reference evidence="7 8" key="1">
    <citation type="submission" date="2018-03" db="EMBL/GenBank/DDBJ databases">
        <title>Genomic Encyclopedia of Archaeal and Bacterial Type Strains, Phase II (KMG-II): from individual species to whole genera.</title>
        <authorList>
            <person name="Goeker M."/>
        </authorList>
    </citation>
    <scope>NUCLEOTIDE SEQUENCE [LARGE SCALE GENOMIC DNA]</scope>
    <source>
        <strain evidence="7 8">DSM 28354</strain>
    </source>
</reference>
<dbReference type="InterPro" id="IPR049492">
    <property type="entry name" value="BD-FAE-like_dom"/>
</dbReference>
<dbReference type="InterPro" id="IPR029058">
    <property type="entry name" value="AB_hydrolase_fold"/>
</dbReference>
<dbReference type="PROSITE" id="PS00800">
    <property type="entry name" value="PECTINESTERASE_1"/>
    <property type="match status" value="1"/>
</dbReference>
<keyword evidence="2 4" id="KW-0378">Hydrolase</keyword>
<evidence type="ECO:0000256" key="4">
    <source>
        <dbReference type="RuleBase" id="RU000589"/>
    </source>
</evidence>
<dbReference type="SUPFAM" id="SSF51126">
    <property type="entry name" value="Pectin lyase-like"/>
    <property type="match status" value="1"/>
</dbReference>
<keyword evidence="4" id="KW-0732">Signal</keyword>
<dbReference type="GO" id="GO:0009279">
    <property type="term" value="C:cell outer membrane"/>
    <property type="evidence" value="ECO:0007669"/>
    <property type="project" value="TreeGrafter"/>
</dbReference>
<dbReference type="PROSITE" id="PS51257">
    <property type="entry name" value="PROKAR_LIPOPROTEIN"/>
    <property type="match status" value="1"/>
</dbReference>
<accession>A0A2T0SLX8</accession>
<keyword evidence="8" id="KW-1185">Reference proteome</keyword>
<dbReference type="GO" id="GO:0045490">
    <property type="term" value="P:pectin catabolic process"/>
    <property type="evidence" value="ECO:0007669"/>
    <property type="project" value="UniProtKB-UniRule"/>
</dbReference>
<evidence type="ECO:0000313" key="7">
    <source>
        <dbReference type="EMBL" id="PRY34427.1"/>
    </source>
</evidence>
<evidence type="ECO:0000256" key="1">
    <source>
        <dbReference type="ARBA" id="ARBA00008891"/>
    </source>
</evidence>
<dbReference type="PANTHER" id="PTHR31321:SF57">
    <property type="entry name" value="PECTINESTERASE 53-RELATED"/>
    <property type="match status" value="1"/>
</dbReference>
<evidence type="ECO:0000256" key="2">
    <source>
        <dbReference type="ARBA" id="ARBA00022801"/>
    </source>
</evidence>
<dbReference type="GO" id="GO:0030599">
    <property type="term" value="F:pectinesterase activity"/>
    <property type="evidence" value="ECO:0007669"/>
    <property type="project" value="UniProtKB-UniRule"/>
</dbReference>
<dbReference type="GO" id="GO:0042545">
    <property type="term" value="P:cell wall modification"/>
    <property type="evidence" value="ECO:0007669"/>
    <property type="project" value="UniProtKB-UniRule"/>
</dbReference>
<name>A0A2T0SLX8_9BACT</name>
<dbReference type="InterPro" id="IPR018040">
    <property type="entry name" value="Pectinesterase_Tyr_AS"/>
</dbReference>
<gene>
    <name evidence="7" type="ORF">CLV58_11731</name>
</gene>
<dbReference type="Gene3D" id="2.160.20.10">
    <property type="entry name" value="Single-stranded right-handed beta-helix, Pectin lyase-like"/>
    <property type="match status" value="1"/>
</dbReference>
<evidence type="ECO:0000259" key="5">
    <source>
        <dbReference type="Pfam" id="PF01095"/>
    </source>
</evidence>
<dbReference type="InterPro" id="IPR000070">
    <property type="entry name" value="Pectinesterase_cat"/>
</dbReference>
<keyword evidence="3 4" id="KW-0063">Aspartyl esterase</keyword>
<organism evidence="7 8">
    <name type="scientific">Spirosoma oryzae</name>
    <dbReference type="NCBI Taxonomy" id="1469603"/>
    <lineage>
        <taxon>Bacteria</taxon>
        <taxon>Pseudomonadati</taxon>
        <taxon>Bacteroidota</taxon>
        <taxon>Cytophagia</taxon>
        <taxon>Cytophagales</taxon>
        <taxon>Cytophagaceae</taxon>
        <taxon>Spirosoma</taxon>
    </lineage>
</organism>
<comment type="pathway">
    <text evidence="4">Glycan metabolism; pectin degradation; 2-dehydro-3-deoxy-D-gluconate from pectin: step 1/5.</text>
</comment>
<comment type="caution">
    <text evidence="7">The sequence shown here is derived from an EMBL/GenBank/DDBJ whole genome shotgun (WGS) entry which is preliminary data.</text>
</comment>
<dbReference type="InterPro" id="IPR012334">
    <property type="entry name" value="Pectin_lyas_fold"/>
</dbReference>
<dbReference type="EC" id="3.1.1.11" evidence="4"/>
<dbReference type="InterPro" id="IPR011050">
    <property type="entry name" value="Pectin_lyase_fold/virulence"/>
</dbReference>
<dbReference type="AlphaFoldDB" id="A0A2T0SLX8"/>
<feature type="signal peptide" evidence="4">
    <location>
        <begin position="1"/>
        <end position="19"/>
    </location>
</feature>
<dbReference type="PANTHER" id="PTHR31321">
    <property type="entry name" value="ACYL-COA THIOESTER HYDROLASE YBHC-RELATED"/>
    <property type="match status" value="1"/>
</dbReference>
<dbReference type="Pfam" id="PF20434">
    <property type="entry name" value="BD-FAE"/>
    <property type="match status" value="1"/>
</dbReference>
<protein>
    <recommendedName>
        <fullName evidence="4">Pectinesterase</fullName>
        <ecNumber evidence="4">3.1.1.11</ecNumber>
    </recommendedName>
</protein>
<dbReference type="Proteomes" id="UP000238375">
    <property type="component" value="Unassembled WGS sequence"/>
</dbReference>
<proteinExistence type="inferred from homology"/>
<dbReference type="Gene3D" id="3.40.50.1820">
    <property type="entry name" value="alpha/beta hydrolase"/>
    <property type="match status" value="1"/>
</dbReference>
<feature type="domain" description="BD-FAE-like" evidence="6">
    <location>
        <begin position="395"/>
        <end position="590"/>
    </location>
</feature>
<dbReference type="SUPFAM" id="SSF53474">
    <property type="entry name" value="alpha/beta-Hydrolases"/>
    <property type="match status" value="1"/>
</dbReference>
<feature type="chain" id="PRO_5015374278" description="Pectinesterase" evidence="4">
    <location>
        <begin position="20"/>
        <end position="644"/>
    </location>
</feature>
<dbReference type="UniPathway" id="UPA00545">
    <property type="reaction ID" value="UER00823"/>
</dbReference>
<evidence type="ECO:0000256" key="3">
    <source>
        <dbReference type="ARBA" id="ARBA00023085"/>
    </source>
</evidence>
<dbReference type="RefSeq" id="WP_245882381.1">
    <property type="nucleotide sequence ID" value="NZ_PVTE01000017.1"/>
</dbReference>
<dbReference type="Pfam" id="PF01095">
    <property type="entry name" value="Pectinesterase"/>
    <property type="match status" value="1"/>
</dbReference>
<evidence type="ECO:0000313" key="8">
    <source>
        <dbReference type="Proteomes" id="UP000238375"/>
    </source>
</evidence>